<feature type="region of interest" description="Disordered" evidence="1">
    <location>
        <begin position="1"/>
        <end position="43"/>
    </location>
</feature>
<keyword evidence="3" id="KW-1185">Reference proteome</keyword>
<comment type="caution">
    <text evidence="2">The sequence shown here is derived from an EMBL/GenBank/DDBJ whole genome shotgun (WGS) entry which is preliminary data.</text>
</comment>
<dbReference type="VEuPathDB" id="FungiDB:VP01_6210g1"/>
<feature type="compositionally biased region" description="Basic and acidic residues" evidence="1">
    <location>
        <begin position="165"/>
        <end position="179"/>
    </location>
</feature>
<protein>
    <submittedName>
        <fullName evidence="2">Uncharacterized protein</fullName>
    </submittedName>
</protein>
<name>A0A0L6UIP6_9BASI</name>
<evidence type="ECO:0000256" key="1">
    <source>
        <dbReference type="SAM" id="MobiDB-lite"/>
    </source>
</evidence>
<dbReference type="Proteomes" id="UP000037035">
    <property type="component" value="Unassembled WGS sequence"/>
</dbReference>
<feature type="region of interest" description="Disordered" evidence="1">
    <location>
        <begin position="159"/>
        <end position="186"/>
    </location>
</feature>
<feature type="non-terminal residue" evidence="2">
    <location>
        <position position="186"/>
    </location>
</feature>
<feature type="compositionally biased region" description="Polar residues" evidence="1">
    <location>
        <begin position="1"/>
        <end position="18"/>
    </location>
</feature>
<proteinExistence type="predicted"/>
<dbReference type="AlphaFoldDB" id="A0A0L6UIP6"/>
<evidence type="ECO:0000313" key="2">
    <source>
        <dbReference type="EMBL" id="KNZ47695.1"/>
    </source>
</evidence>
<accession>A0A0L6UIP6</accession>
<reference evidence="2 3" key="1">
    <citation type="submission" date="2015-08" db="EMBL/GenBank/DDBJ databases">
        <title>Next Generation Sequencing and Analysis of the Genome of Puccinia sorghi L Schw, the Causal Agent of Maize Common Rust.</title>
        <authorList>
            <person name="Rochi L."/>
            <person name="Burguener G."/>
            <person name="Darino M."/>
            <person name="Turjanski A."/>
            <person name="Kreff E."/>
            <person name="Dieguez M.J."/>
            <person name="Sacco F."/>
        </authorList>
    </citation>
    <scope>NUCLEOTIDE SEQUENCE [LARGE SCALE GENOMIC DNA]</scope>
    <source>
        <strain evidence="2 3">RO10H11247</strain>
    </source>
</reference>
<sequence length="186" mass="20538">MTSLPTSIHASANPTTLGQDPPQPANANNNSNQTSKAPGDHCQKRMPAKKKLWGAVNLTHAILVMVETTPFEEFQSLVISACDGHFTGAGSVIKKGLKARPQKGFCYYSNWLDAAFKAGQREIYLNLKMENPAKLGKHAEMEDMFAAQALHDNLIRNSASKQKGNHGDHYKESEEKLDANEWDEET</sequence>
<organism evidence="2 3">
    <name type="scientific">Puccinia sorghi</name>
    <dbReference type="NCBI Taxonomy" id="27349"/>
    <lineage>
        <taxon>Eukaryota</taxon>
        <taxon>Fungi</taxon>
        <taxon>Dikarya</taxon>
        <taxon>Basidiomycota</taxon>
        <taxon>Pucciniomycotina</taxon>
        <taxon>Pucciniomycetes</taxon>
        <taxon>Pucciniales</taxon>
        <taxon>Pucciniaceae</taxon>
        <taxon>Puccinia</taxon>
    </lineage>
</organism>
<gene>
    <name evidence="2" type="ORF">VP01_6210g1</name>
</gene>
<evidence type="ECO:0000313" key="3">
    <source>
        <dbReference type="Proteomes" id="UP000037035"/>
    </source>
</evidence>
<dbReference type="EMBL" id="LAVV01011509">
    <property type="protein sequence ID" value="KNZ47695.1"/>
    <property type="molecule type" value="Genomic_DNA"/>
</dbReference>